<organism evidence="2 3">
    <name type="scientific">Teretinema zuelzerae</name>
    <dbReference type="NCBI Taxonomy" id="156"/>
    <lineage>
        <taxon>Bacteria</taxon>
        <taxon>Pseudomonadati</taxon>
        <taxon>Spirochaetota</taxon>
        <taxon>Spirochaetia</taxon>
        <taxon>Spirochaetales</taxon>
        <taxon>Treponemataceae</taxon>
        <taxon>Teretinema</taxon>
    </lineage>
</organism>
<dbReference type="PROSITE" id="PS51257">
    <property type="entry name" value="PROKAR_LIPOPROTEIN"/>
    <property type="match status" value="1"/>
</dbReference>
<evidence type="ECO:0000313" key="3">
    <source>
        <dbReference type="Proteomes" id="UP001198163"/>
    </source>
</evidence>
<dbReference type="RefSeq" id="WP_230753012.1">
    <property type="nucleotide sequence ID" value="NZ_JAINWA010000001.1"/>
</dbReference>
<dbReference type="EMBL" id="JAINWA010000001">
    <property type="protein sequence ID" value="MCD1653697.1"/>
    <property type="molecule type" value="Genomic_DNA"/>
</dbReference>
<name>A0AAE3JHE6_9SPIR</name>
<evidence type="ECO:0000256" key="1">
    <source>
        <dbReference type="SAM" id="SignalP"/>
    </source>
</evidence>
<dbReference type="Proteomes" id="UP001198163">
    <property type="component" value="Unassembled WGS sequence"/>
</dbReference>
<evidence type="ECO:0000313" key="2">
    <source>
        <dbReference type="EMBL" id="MCD1653697.1"/>
    </source>
</evidence>
<feature type="signal peptide" evidence="1">
    <location>
        <begin position="1"/>
        <end position="22"/>
    </location>
</feature>
<keyword evidence="3" id="KW-1185">Reference proteome</keyword>
<accession>A0AAE3JHE6</accession>
<dbReference type="AlphaFoldDB" id="A0AAE3JHE6"/>
<comment type="caution">
    <text evidence="2">The sequence shown here is derived from an EMBL/GenBank/DDBJ whole genome shotgun (WGS) entry which is preliminary data.</text>
</comment>
<gene>
    <name evidence="2" type="ORF">K7J14_03165</name>
</gene>
<proteinExistence type="predicted"/>
<sequence>MKQSKYPQIAFMAALVSTVALFTSCPGSSGGEDPVVQYSLYPVPVSYTDESPVYGGGDRIIGKITSETEPTNVYNNRKFVSVEVKGLTGQNVFLVRSNISGSVVGAIPSGSSYTNTGGTVYWNPSSDGANSFRSAASSGSEPPLYAGFAEPVSMPAAATSGGYTRIDPPRSFLKAPKSTGARAADPSVVSAFAAGPFTEDQVGTATCEVNAWTGNDASTITVTLYARGEHCYVWMPAERLTEVEDENGQDNMLTHDQLSLLAAKFDAIYDKETTLFGHENGGGLEAGEENYGGCDEDPRIHIVAFDIAGDYAEDQYSGVYGYFDSGDQDAGYIDGNLAEMFYVDSHFLDASPGVMYSTLIHEFQHMIHYARKGVNSETWYNEMLSMVAEDLILPMIDEAGDDIDIERDGPAAGRIPYFNTGYNWSGVTDWYDGADENVLISYASAYSFGSYIARNFAGPALIKAIIDNGTQGIESVGAALKATAPDSFPAALTDSGAFSRAFSEYWQVLFFDSSDASAGFRTFDATPPSLTLDSYTYALAGFDLWSFDNYNADYTDSLPVLPQGYKGPTIYSIDYFYSHKPWSFMAFSHDDWTEVSGDLTITVDITELDPAFELYIAVK</sequence>
<reference evidence="2" key="1">
    <citation type="submission" date="2021-08" db="EMBL/GenBank/DDBJ databases">
        <title>Comparative analyses of Brucepasteria parasyntrophica and Teretinema zuelzerae.</title>
        <authorList>
            <person name="Song Y."/>
            <person name="Brune A."/>
        </authorList>
    </citation>
    <scope>NUCLEOTIDE SEQUENCE</scope>
    <source>
        <strain evidence="2">DSM 1903</strain>
    </source>
</reference>
<protein>
    <recommendedName>
        <fullName evidence="4">Peptidase M30</fullName>
    </recommendedName>
</protein>
<keyword evidence="1" id="KW-0732">Signal</keyword>
<feature type="chain" id="PRO_5042043619" description="Peptidase M30" evidence="1">
    <location>
        <begin position="23"/>
        <end position="619"/>
    </location>
</feature>
<evidence type="ECO:0008006" key="4">
    <source>
        <dbReference type="Google" id="ProtNLM"/>
    </source>
</evidence>